<keyword evidence="1" id="KW-0732">Signal</keyword>
<name>A0A317TZE5_9GAMM</name>
<evidence type="ECO:0000256" key="1">
    <source>
        <dbReference type="SAM" id="SignalP"/>
    </source>
</evidence>
<accession>A0A317TZE5</accession>
<sequence length="237" mass="27330">MKKFELFFLMLFSLHSFAFDCHPDINPNLSQYIVGYGSLIDEASKKRTDPSAEESVPILVKGYKRIWAGHGNLPGVNATFLSAIENKSSSFIGVSYKLSEPANIKSYDKRESFYCREQINPENFVFLSQSSNFSTQKQVWIYTIASTENQLPTKDFPIVQSYVDSFLRGCIQIEEKFKITNFAKDCIETTDGWPVYWINDRIFPRRPSFHEPFAAQIDALLKDTVSEQFRHISFEKP</sequence>
<evidence type="ECO:0000313" key="3">
    <source>
        <dbReference type="EMBL" id="RUR21100.1"/>
    </source>
</evidence>
<reference evidence="2 4" key="1">
    <citation type="submission" date="2018-05" db="EMBL/GenBank/DDBJ databases">
        <title>Legionella qingyii sp.nov., whole genome shotgun sequence.</title>
        <authorList>
            <person name="Wu H."/>
            <person name="Zhu Q."/>
            <person name="Hu C."/>
        </authorList>
    </citation>
    <scope>NUCLEOTIDE SEQUENCE [LARGE SCALE GENOMIC DNA]</scope>
    <source>
        <strain evidence="2 4">HEB18</strain>
    </source>
</reference>
<keyword evidence="5" id="KW-1185">Reference proteome</keyword>
<proteinExistence type="predicted"/>
<dbReference type="RefSeq" id="WP_110143733.1">
    <property type="nucleotide sequence ID" value="NZ_QHJG01000034.1"/>
</dbReference>
<reference evidence="3 5" key="2">
    <citation type="submission" date="2018-12" db="EMBL/GenBank/DDBJ databases">
        <title>Legionella sp,whole genome shotgun sequence.</title>
        <authorList>
            <person name="Wu H."/>
        </authorList>
    </citation>
    <scope>NUCLEOTIDE SEQUENCE [LARGE SCALE GENOMIC DNA]</scope>
    <source>
        <strain evidence="5">km489</strain>
        <strain evidence="3">Km489</strain>
    </source>
</reference>
<feature type="signal peptide" evidence="1">
    <location>
        <begin position="1"/>
        <end position="18"/>
    </location>
</feature>
<dbReference type="EMBL" id="RZGX01000019">
    <property type="protein sequence ID" value="RUR21100.1"/>
    <property type="molecule type" value="Genomic_DNA"/>
</dbReference>
<evidence type="ECO:0000313" key="5">
    <source>
        <dbReference type="Proteomes" id="UP000287374"/>
    </source>
</evidence>
<dbReference type="Proteomes" id="UP000247152">
    <property type="component" value="Unassembled WGS sequence"/>
</dbReference>
<feature type="chain" id="PRO_5016233918" evidence="1">
    <location>
        <begin position="19"/>
        <end position="237"/>
    </location>
</feature>
<evidence type="ECO:0000313" key="4">
    <source>
        <dbReference type="Proteomes" id="UP000247152"/>
    </source>
</evidence>
<dbReference type="Gene3D" id="3.10.490.10">
    <property type="entry name" value="Gamma-glutamyl cyclotransferase-like"/>
    <property type="match status" value="1"/>
</dbReference>
<dbReference type="Proteomes" id="UP000287374">
    <property type="component" value="Unassembled WGS sequence"/>
</dbReference>
<organism evidence="2 4">
    <name type="scientific">Legionella qingyii</name>
    <dbReference type="NCBI Taxonomy" id="2184757"/>
    <lineage>
        <taxon>Bacteria</taxon>
        <taxon>Pseudomonadati</taxon>
        <taxon>Pseudomonadota</taxon>
        <taxon>Gammaproteobacteria</taxon>
        <taxon>Legionellales</taxon>
        <taxon>Legionellaceae</taxon>
        <taxon>Legionella</taxon>
    </lineage>
</organism>
<dbReference type="AlphaFoldDB" id="A0A317TZE5"/>
<gene>
    <name evidence="2" type="ORF">DGG96_16960</name>
    <name evidence="3" type="ORF">ELY20_13385</name>
</gene>
<dbReference type="EMBL" id="QHJG01000034">
    <property type="protein sequence ID" value="PWY54458.1"/>
    <property type="molecule type" value="Genomic_DNA"/>
</dbReference>
<dbReference type="InterPro" id="IPR013024">
    <property type="entry name" value="GGCT-like"/>
</dbReference>
<dbReference type="OrthoDB" id="8478713at2"/>
<comment type="caution">
    <text evidence="2">The sequence shown here is derived from an EMBL/GenBank/DDBJ whole genome shotgun (WGS) entry which is preliminary data.</text>
</comment>
<protein>
    <submittedName>
        <fullName evidence="3">Gamma-glutamylcyclotransferase</fullName>
    </submittedName>
</protein>
<evidence type="ECO:0000313" key="2">
    <source>
        <dbReference type="EMBL" id="PWY54458.1"/>
    </source>
</evidence>
<dbReference type="CDD" id="cd06661">
    <property type="entry name" value="GGCT_like"/>
    <property type="match status" value="1"/>
</dbReference>